<dbReference type="InterPro" id="IPR000587">
    <property type="entry name" value="Creatinase_N"/>
</dbReference>
<dbReference type="SUPFAM" id="SSF53092">
    <property type="entry name" value="Creatinase/prolidase N-terminal domain"/>
    <property type="match status" value="1"/>
</dbReference>
<dbReference type="EMBL" id="DRWX01000376">
    <property type="protein sequence ID" value="HHM97175.1"/>
    <property type="molecule type" value="Genomic_DNA"/>
</dbReference>
<keyword evidence="3" id="KW-0031">Aminopeptidase</keyword>
<evidence type="ECO:0000259" key="2">
    <source>
        <dbReference type="Pfam" id="PF01321"/>
    </source>
</evidence>
<reference evidence="3" key="1">
    <citation type="journal article" date="2020" name="mSystems">
        <title>Genome- and Community-Level Interaction Insights into Carbon Utilization and Element Cycling Functions of Hydrothermarchaeota in Hydrothermal Sediment.</title>
        <authorList>
            <person name="Zhou Z."/>
            <person name="Liu Y."/>
            <person name="Xu W."/>
            <person name="Pan J."/>
            <person name="Luo Z.H."/>
            <person name="Li M."/>
        </authorList>
    </citation>
    <scope>NUCLEOTIDE SEQUENCE [LARGE SCALE GENOMIC DNA]</scope>
    <source>
        <strain evidence="3">SpSt-1065</strain>
    </source>
</reference>
<keyword evidence="3" id="KW-0378">Hydrolase</keyword>
<dbReference type="CDD" id="cd01066">
    <property type="entry name" value="APP_MetAP"/>
    <property type="match status" value="1"/>
</dbReference>
<feature type="domain" description="Creatinase N-terminal" evidence="2">
    <location>
        <begin position="27"/>
        <end position="177"/>
    </location>
</feature>
<dbReference type="PANTHER" id="PTHR46112:SF2">
    <property type="entry name" value="XAA-PRO AMINOPEPTIDASE P-RELATED"/>
    <property type="match status" value="1"/>
</dbReference>
<sequence length="412" mass="46199">MISQLQVLHHAFPAVERAFGQGEYQNRLRRIRTLMEASGIDLLFLTSPESLFYVSGYQAEWYQAQSPKAWPPVSGIAVPLSREEIILFDQQGEAILCRIYAAVDDVRLYRRDERGLGAIEFIVDELQSEGLLPGTVGLELWSYRPNPAVSEQFRLAFERRGCRVVDGTDVVRAARAVKSPQELVYIETAMRIAEIGMDAAHDNLRAGCTELEVYGAIVAAMARAGGENPGIPIPVLSGPKTLAPHSLASRKQIMPGEVVIVDICGVYNRYHANIARTFVIGDPSPEVLHTVNTSARIFTELTTWLRPHLRVSEFLTRVVDFYQRTGIWEQRRWIGGYELGIAFPPDWVGAFVYSTDLDPSEQTFEPGMVINFESQFFLPRLAGLSVIIDSIAFYENSAKILSRWPHELVVIT</sequence>
<dbReference type="InterPro" id="IPR050659">
    <property type="entry name" value="Peptidase_M24B"/>
</dbReference>
<dbReference type="PANTHER" id="PTHR46112">
    <property type="entry name" value="AMINOPEPTIDASE"/>
    <property type="match status" value="1"/>
</dbReference>
<name>A0A7C5VWC6_THERO</name>
<dbReference type="Gene3D" id="3.90.230.10">
    <property type="entry name" value="Creatinase/methionine aminopeptidase superfamily"/>
    <property type="match status" value="1"/>
</dbReference>
<dbReference type="GO" id="GO:0004177">
    <property type="term" value="F:aminopeptidase activity"/>
    <property type="evidence" value="ECO:0007669"/>
    <property type="project" value="UniProtKB-KW"/>
</dbReference>
<dbReference type="InterPro" id="IPR000994">
    <property type="entry name" value="Pept_M24"/>
</dbReference>
<accession>A0A7C5VWC6</accession>
<comment type="caution">
    <text evidence="3">The sequence shown here is derived from an EMBL/GenBank/DDBJ whole genome shotgun (WGS) entry which is preliminary data.</text>
</comment>
<dbReference type="Pfam" id="PF01321">
    <property type="entry name" value="Creatinase_N"/>
    <property type="match status" value="1"/>
</dbReference>
<dbReference type="Pfam" id="PF00557">
    <property type="entry name" value="Peptidase_M24"/>
    <property type="match status" value="1"/>
</dbReference>
<dbReference type="Gene3D" id="3.40.350.10">
    <property type="entry name" value="Creatinase/prolidase N-terminal domain"/>
    <property type="match status" value="1"/>
</dbReference>
<feature type="domain" description="Peptidase M24" evidence="1">
    <location>
        <begin position="186"/>
        <end position="379"/>
    </location>
</feature>
<protein>
    <submittedName>
        <fullName evidence="3">Aminopeptidase P family protein</fullName>
    </submittedName>
</protein>
<dbReference type="InterPro" id="IPR029149">
    <property type="entry name" value="Creatin/AminoP/Spt16_N"/>
</dbReference>
<evidence type="ECO:0000259" key="1">
    <source>
        <dbReference type="Pfam" id="PF00557"/>
    </source>
</evidence>
<dbReference type="InterPro" id="IPR036005">
    <property type="entry name" value="Creatinase/aminopeptidase-like"/>
</dbReference>
<dbReference type="SUPFAM" id="SSF55920">
    <property type="entry name" value="Creatinase/aminopeptidase"/>
    <property type="match status" value="1"/>
</dbReference>
<organism evidence="3">
    <name type="scientific">Thermomicrobium roseum</name>
    <dbReference type="NCBI Taxonomy" id="500"/>
    <lineage>
        <taxon>Bacteria</taxon>
        <taxon>Pseudomonadati</taxon>
        <taxon>Thermomicrobiota</taxon>
        <taxon>Thermomicrobia</taxon>
        <taxon>Thermomicrobiales</taxon>
        <taxon>Thermomicrobiaceae</taxon>
        <taxon>Thermomicrobium</taxon>
    </lineage>
</organism>
<keyword evidence="3" id="KW-0645">Protease</keyword>
<proteinExistence type="predicted"/>
<gene>
    <name evidence="3" type="ORF">ENM21_08215</name>
</gene>
<evidence type="ECO:0000313" key="3">
    <source>
        <dbReference type="EMBL" id="HHM97175.1"/>
    </source>
</evidence>
<dbReference type="AlphaFoldDB" id="A0A7C5VWC6"/>